<reference evidence="2" key="1">
    <citation type="journal article" date="2013" name="Nat. Commun.">
        <title>Whole-genome sequencing of Oryza brachyantha reveals mechanisms underlying Oryza genome evolution.</title>
        <authorList>
            <person name="Chen J."/>
            <person name="Huang Q."/>
            <person name="Gao D."/>
            <person name="Wang J."/>
            <person name="Lang Y."/>
            <person name="Liu T."/>
            <person name="Li B."/>
            <person name="Bai Z."/>
            <person name="Luis Goicoechea J."/>
            <person name="Liang C."/>
            <person name="Chen C."/>
            <person name="Zhang W."/>
            <person name="Sun S."/>
            <person name="Liao Y."/>
            <person name="Zhang X."/>
            <person name="Yang L."/>
            <person name="Song C."/>
            <person name="Wang M."/>
            <person name="Shi J."/>
            <person name="Liu G."/>
            <person name="Liu J."/>
            <person name="Zhou H."/>
            <person name="Zhou W."/>
            <person name="Yu Q."/>
            <person name="An N."/>
            <person name="Chen Y."/>
            <person name="Cai Q."/>
            <person name="Wang B."/>
            <person name="Liu B."/>
            <person name="Min J."/>
            <person name="Huang Y."/>
            <person name="Wu H."/>
            <person name="Li Z."/>
            <person name="Zhang Y."/>
            <person name="Yin Y."/>
            <person name="Song W."/>
            <person name="Jiang J."/>
            <person name="Jackson S.A."/>
            <person name="Wing R.A."/>
            <person name="Wang J."/>
            <person name="Chen M."/>
        </authorList>
    </citation>
    <scope>NUCLEOTIDE SEQUENCE [LARGE SCALE GENOMIC DNA]</scope>
    <source>
        <strain evidence="2">cv. IRGC 101232</strain>
    </source>
</reference>
<keyword evidence="3" id="KW-1185">Reference proteome</keyword>
<feature type="compositionally biased region" description="Polar residues" evidence="1">
    <location>
        <begin position="1"/>
        <end position="11"/>
    </location>
</feature>
<dbReference type="Proteomes" id="UP000006038">
    <property type="component" value="Chromosome 3"/>
</dbReference>
<evidence type="ECO:0000256" key="1">
    <source>
        <dbReference type="SAM" id="MobiDB-lite"/>
    </source>
</evidence>
<evidence type="ECO:0000313" key="2">
    <source>
        <dbReference type="EnsemblPlants" id="OB03G43290.1"/>
    </source>
</evidence>
<dbReference type="AlphaFoldDB" id="J3LTF3"/>
<dbReference type="HOGENOM" id="CLU_1820749_0_0_1"/>
<organism evidence="2">
    <name type="scientific">Oryza brachyantha</name>
    <name type="common">malo sina</name>
    <dbReference type="NCBI Taxonomy" id="4533"/>
    <lineage>
        <taxon>Eukaryota</taxon>
        <taxon>Viridiplantae</taxon>
        <taxon>Streptophyta</taxon>
        <taxon>Embryophyta</taxon>
        <taxon>Tracheophyta</taxon>
        <taxon>Spermatophyta</taxon>
        <taxon>Magnoliopsida</taxon>
        <taxon>Liliopsida</taxon>
        <taxon>Poales</taxon>
        <taxon>Poaceae</taxon>
        <taxon>BOP clade</taxon>
        <taxon>Oryzoideae</taxon>
        <taxon>Oryzeae</taxon>
        <taxon>Oryzinae</taxon>
        <taxon>Oryza</taxon>
    </lineage>
</organism>
<sequence>GHGDPGQTTTSDRQHAEGKTTDAGDLPCVVATVGIRPAVSAAPARRSSAGNTVTWAHMGLVSPCVWKKIRPNLVRVLWAHLSDVALWKFLTRIFSVFSSEKKRENIFSFSVILIAIIHISPEQGVKYNTLDTQDCIAIQIRV</sequence>
<proteinExistence type="predicted"/>
<dbReference type="EnsemblPlants" id="OB03G43290.1">
    <property type="protein sequence ID" value="OB03G43290.1"/>
    <property type="gene ID" value="OB03G43290"/>
</dbReference>
<feature type="compositionally biased region" description="Basic and acidic residues" evidence="1">
    <location>
        <begin position="12"/>
        <end position="22"/>
    </location>
</feature>
<reference evidence="2" key="2">
    <citation type="submission" date="2013-04" db="UniProtKB">
        <authorList>
            <consortium name="EnsemblPlants"/>
        </authorList>
    </citation>
    <scope>IDENTIFICATION</scope>
</reference>
<feature type="region of interest" description="Disordered" evidence="1">
    <location>
        <begin position="1"/>
        <end position="23"/>
    </location>
</feature>
<evidence type="ECO:0000313" key="3">
    <source>
        <dbReference type="Proteomes" id="UP000006038"/>
    </source>
</evidence>
<accession>J3LTF3</accession>
<name>J3LTF3_ORYBR</name>
<protein>
    <submittedName>
        <fullName evidence="2">Uncharacterized protein</fullName>
    </submittedName>
</protein>
<dbReference type="Gramene" id="OB03G43290.1">
    <property type="protein sequence ID" value="OB03G43290.1"/>
    <property type="gene ID" value="OB03G43290"/>
</dbReference>